<dbReference type="Gene3D" id="1.10.10.60">
    <property type="entry name" value="Homeodomain-like"/>
    <property type="match status" value="1"/>
</dbReference>
<evidence type="ECO:0000256" key="1">
    <source>
        <dbReference type="ARBA" id="ARBA00023125"/>
    </source>
</evidence>
<evidence type="ECO:0000313" key="6">
    <source>
        <dbReference type="Proteomes" id="UP000273675"/>
    </source>
</evidence>
<name>A0A495DMX4_9PROT</name>
<dbReference type="RefSeq" id="WP_121209591.1">
    <property type="nucleotide sequence ID" value="NZ_RBIM01000001.1"/>
</dbReference>
<evidence type="ECO:0000256" key="3">
    <source>
        <dbReference type="SAM" id="Phobius"/>
    </source>
</evidence>
<keyword evidence="3" id="KW-0812">Transmembrane</keyword>
<feature type="transmembrane region" description="Helical" evidence="3">
    <location>
        <begin position="59"/>
        <end position="75"/>
    </location>
</feature>
<organism evidence="5 6">
    <name type="scientific">Maricaulis maris</name>
    <dbReference type="NCBI Taxonomy" id="74318"/>
    <lineage>
        <taxon>Bacteria</taxon>
        <taxon>Pseudomonadati</taxon>
        <taxon>Pseudomonadota</taxon>
        <taxon>Alphaproteobacteria</taxon>
        <taxon>Maricaulales</taxon>
        <taxon>Maricaulaceae</taxon>
        <taxon>Maricaulis</taxon>
    </lineage>
</organism>
<reference evidence="5 6" key="1">
    <citation type="submission" date="2018-10" db="EMBL/GenBank/DDBJ databases">
        <title>Genomic Encyclopedia of Type Strains, Phase IV (KMG-IV): sequencing the most valuable type-strain genomes for metagenomic binning, comparative biology and taxonomic classification.</title>
        <authorList>
            <person name="Goeker M."/>
        </authorList>
    </citation>
    <scope>NUCLEOTIDE SEQUENCE [LARGE SCALE GENOMIC DNA]</scope>
    <source>
        <strain evidence="5 6">DSM 4734</strain>
    </source>
</reference>
<dbReference type="GO" id="GO:0043565">
    <property type="term" value="F:sequence-specific DNA binding"/>
    <property type="evidence" value="ECO:0007669"/>
    <property type="project" value="InterPro"/>
</dbReference>
<evidence type="ECO:0000259" key="4">
    <source>
        <dbReference type="PROSITE" id="PS01124"/>
    </source>
</evidence>
<evidence type="ECO:0000256" key="2">
    <source>
        <dbReference type="SAM" id="MobiDB-lite"/>
    </source>
</evidence>
<proteinExistence type="predicted"/>
<feature type="transmembrane region" description="Helical" evidence="3">
    <location>
        <begin position="31"/>
        <end position="47"/>
    </location>
</feature>
<feature type="transmembrane region" description="Helical" evidence="3">
    <location>
        <begin position="149"/>
        <end position="168"/>
    </location>
</feature>
<dbReference type="AlphaFoldDB" id="A0A495DMX4"/>
<dbReference type="GO" id="GO:0003700">
    <property type="term" value="F:DNA-binding transcription factor activity"/>
    <property type="evidence" value="ECO:0007669"/>
    <property type="project" value="InterPro"/>
</dbReference>
<comment type="caution">
    <text evidence="5">The sequence shown here is derived from an EMBL/GenBank/DDBJ whole genome shotgun (WGS) entry which is preliminary data.</text>
</comment>
<dbReference type="Proteomes" id="UP000273675">
    <property type="component" value="Unassembled WGS sequence"/>
</dbReference>
<accession>A0A495DMX4</accession>
<dbReference type="PROSITE" id="PS01124">
    <property type="entry name" value="HTH_ARAC_FAMILY_2"/>
    <property type="match status" value="1"/>
</dbReference>
<evidence type="ECO:0000313" key="5">
    <source>
        <dbReference type="EMBL" id="RKR03611.1"/>
    </source>
</evidence>
<sequence length="349" mass="37775">MSLIAAVQLLAAYHAGVLTAYLLLRRISPSLALLCLAFAAHMLANLVTEQAQLPPQANITSAFGLLYGPGLWLFVRGLCYRQARPSWRDLVHLMPALTVIIIRPSDPWPQLAGLPLLIGYLVATFLALREHGLLTRQVRADDDRVSLRWVGHAFYAFVAIAIFDIARSTFPAGLSVFDDAGLALVLVAVTALLTVLAWRTRSHVRDRGALSPRGLDAGRAGAASKPDDADALADFARIDDIVRRQELWREPRLSLADIARIAGGNTRDVSRAVNAGSGGSFSAYVNGLRIDAVDAMMADPARAGDTLLALAFEAGFNSKSAFNRFYREQRGETPSRSFARAGQAREADA</sequence>
<gene>
    <name evidence="5" type="ORF">C7435_0048</name>
</gene>
<dbReference type="OrthoDB" id="9816011at2"/>
<dbReference type="Pfam" id="PF12833">
    <property type="entry name" value="HTH_18"/>
    <property type="match status" value="1"/>
</dbReference>
<feature type="region of interest" description="Disordered" evidence="2">
    <location>
        <begin position="330"/>
        <end position="349"/>
    </location>
</feature>
<feature type="domain" description="HTH araC/xylS-type" evidence="4">
    <location>
        <begin position="239"/>
        <end position="340"/>
    </location>
</feature>
<dbReference type="PANTHER" id="PTHR43280">
    <property type="entry name" value="ARAC-FAMILY TRANSCRIPTIONAL REGULATOR"/>
    <property type="match status" value="1"/>
</dbReference>
<dbReference type="SMART" id="SM00342">
    <property type="entry name" value="HTH_ARAC"/>
    <property type="match status" value="1"/>
</dbReference>
<feature type="transmembrane region" description="Helical" evidence="3">
    <location>
        <begin position="180"/>
        <end position="198"/>
    </location>
</feature>
<dbReference type="PANTHER" id="PTHR43280:SF2">
    <property type="entry name" value="HTH-TYPE TRANSCRIPTIONAL REGULATOR EXSA"/>
    <property type="match status" value="1"/>
</dbReference>
<dbReference type="InterPro" id="IPR018060">
    <property type="entry name" value="HTH_AraC"/>
</dbReference>
<keyword evidence="3" id="KW-0472">Membrane</keyword>
<feature type="transmembrane region" description="Helical" evidence="3">
    <location>
        <begin position="6"/>
        <end position="24"/>
    </location>
</feature>
<protein>
    <submittedName>
        <fullName evidence="5">AraC-like DNA-binding protein</fullName>
    </submittedName>
</protein>
<keyword evidence="1 5" id="KW-0238">DNA-binding</keyword>
<keyword evidence="3" id="KW-1133">Transmembrane helix</keyword>
<dbReference type="EMBL" id="RBIM01000001">
    <property type="protein sequence ID" value="RKR03611.1"/>
    <property type="molecule type" value="Genomic_DNA"/>
</dbReference>